<evidence type="ECO:0000313" key="4">
    <source>
        <dbReference type="Proteomes" id="UP001598019"/>
    </source>
</evidence>
<feature type="signal peptide" evidence="1">
    <location>
        <begin position="1"/>
        <end position="20"/>
    </location>
</feature>
<dbReference type="InterPro" id="IPR026444">
    <property type="entry name" value="Secre_tail"/>
</dbReference>
<evidence type="ECO:0000259" key="2">
    <source>
        <dbReference type="Pfam" id="PF18962"/>
    </source>
</evidence>
<dbReference type="Proteomes" id="UP001598019">
    <property type="component" value="Unassembled WGS sequence"/>
</dbReference>
<keyword evidence="1" id="KW-0732">Signal</keyword>
<protein>
    <submittedName>
        <fullName evidence="3">T9SS type A sorting domain-containing protein</fullName>
    </submittedName>
</protein>
<evidence type="ECO:0000313" key="3">
    <source>
        <dbReference type="EMBL" id="MFD3407600.1"/>
    </source>
</evidence>
<reference evidence="3 4" key="1">
    <citation type="submission" date="2024-03" db="EMBL/GenBank/DDBJ databases">
        <title>Aquirufa genome sequencing.</title>
        <authorList>
            <person name="Pitt A."/>
            <person name="Hahn M.W."/>
        </authorList>
    </citation>
    <scope>NUCLEOTIDE SEQUENCE [LARGE SCALE GENOMIC DNA]</scope>
    <source>
        <strain evidence="3 4">HETE-83D</strain>
    </source>
</reference>
<sequence>MNRLLVFALFLPLISTSAQSISPMTVNTGGNLDFSIGESASIKYYQSSNQISLSSGFIQSFTPLVTGIVNRFFEEGEGIVLSPNPATDYVRLKGGLAKAGFVEFHLIDLQGRFLNTYPTNYYINYVDKEINITQLQEGTYFIRLIYSSSDGVKQALSFKFIKIN</sequence>
<organism evidence="3 4">
    <name type="scientific">Aquirufa esocilacus</name>
    <dbReference type="NCBI Taxonomy" id="3096513"/>
    <lineage>
        <taxon>Bacteria</taxon>
        <taxon>Pseudomonadati</taxon>
        <taxon>Bacteroidota</taxon>
        <taxon>Cytophagia</taxon>
        <taxon>Cytophagales</taxon>
        <taxon>Flectobacillaceae</taxon>
        <taxon>Aquirufa</taxon>
    </lineage>
</organism>
<dbReference type="NCBIfam" id="TIGR04183">
    <property type="entry name" value="Por_Secre_tail"/>
    <property type="match status" value="1"/>
</dbReference>
<keyword evidence="4" id="KW-1185">Reference proteome</keyword>
<gene>
    <name evidence="3" type="ORF">SKC37_02935</name>
</gene>
<evidence type="ECO:0000256" key="1">
    <source>
        <dbReference type="SAM" id="SignalP"/>
    </source>
</evidence>
<proteinExistence type="predicted"/>
<name>A0ABW6DJV8_9BACT</name>
<dbReference type="Pfam" id="PF18962">
    <property type="entry name" value="Por_Secre_tail"/>
    <property type="match status" value="1"/>
</dbReference>
<dbReference type="EMBL" id="JBBKXX010000001">
    <property type="protein sequence ID" value="MFD3407600.1"/>
    <property type="molecule type" value="Genomic_DNA"/>
</dbReference>
<feature type="domain" description="Secretion system C-terminal sorting" evidence="2">
    <location>
        <begin position="83"/>
        <end position="148"/>
    </location>
</feature>
<feature type="chain" id="PRO_5046519896" evidence="1">
    <location>
        <begin position="21"/>
        <end position="164"/>
    </location>
</feature>
<dbReference type="RefSeq" id="WP_377980027.1">
    <property type="nucleotide sequence ID" value="NZ_JBBKXX010000001.1"/>
</dbReference>
<accession>A0ABW6DJV8</accession>
<comment type="caution">
    <text evidence="3">The sequence shown here is derived from an EMBL/GenBank/DDBJ whole genome shotgun (WGS) entry which is preliminary data.</text>
</comment>